<evidence type="ECO:0000313" key="3">
    <source>
        <dbReference type="EnsemblMetazoa" id="CapteP201656"/>
    </source>
</evidence>
<name>R7V5A2_CAPTE</name>
<reference evidence="4" key="1">
    <citation type="submission" date="2012-12" db="EMBL/GenBank/DDBJ databases">
        <authorList>
            <person name="Hellsten U."/>
            <person name="Grimwood J."/>
            <person name="Chapman J.A."/>
            <person name="Shapiro H."/>
            <person name="Aerts A."/>
            <person name="Otillar R.P."/>
            <person name="Terry A.Y."/>
            <person name="Boore J.L."/>
            <person name="Simakov O."/>
            <person name="Marletaz F."/>
            <person name="Cho S.-J."/>
            <person name="Edsinger-Gonzales E."/>
            <person name="Havlak P."/>
            <person name="Kuo D.-H."/>
            <person name="Larsson T."/>
            <person name="Lv J."/>
            <person name="Arendt D."/>
            <person name="Savage R."/>
            <person name="Osoegawa K."/>
            <person name="de Jong P."/>
            <person name="Lindberg D.R."/>
            <person name="Seaver E.C."/>
            <person name="Weisblat D.A."/>
            <person name="Putnam N.H."/>
            <person name="Grigoriev I.V."/>
            <person name="Rokhsar D.S."/>
        </authorList>
    </citation>
    <scope>NUCLEOTIDE SEQUENCE</scope>
    <source>
        <strain evidence="4">I ESC-2004</strain>
    </source>
</reference>
<dbReference type="HOGENOM" id="CLU_099302_0_0_1"/>
<accession>R7V5A2</accession>
<sequence length="234" mass="26322">MSEIGQWNCCWASVSYKKVCAKNIHIPTTNAFARSVRYVIDIAIEAILPFFISEVCDVGFYGVNCEEECGRCKDDLCSGDDGHCSDGCQIWFLGDLCKKEIGGFASKDIRYKSYLYTALPSLDGSHVFLKRMSESAVAITWTQDPWIPDKHAEYYGYTVAYAEGSGDFTDGPSVPHNVSIKNRVMIVTNIQSDNDYRFKVRMYREMDGEKEYGLPSASTRIESAAQKSYITDMT</sequence>
<dbReference type="Proteomes" id="UP000014760">
    <property type="component" value="Unassembled WGS sequence"/>
</dbReference>
<gene>
    <name evidence="2" type="ORF">CAPTEDRAFT_201656</name>
</gene>
<dbReference type="InterPro" id="IPR036116">
    <property type="entry name" value="FN3_sf"/>
</dbReference>
<dbReference type="InterPro" id="IPR003961">
    <property type="entry name" value="FN3_dom"/>
</dbReference>
<dbReference type="InterPro" id="IPR013783">
    <property type="entry name" value="Ig-like_fold"/>
</dbReference>
<keyword evidence="4" id="KW-1185">Reference proteome</keyword>
<evidence type="ECO:0000313" key="2">
    <source>
        <dbReference type="EMBL" id="ELU10965.1"/>
    </source>
</evidence>
<reference evidence="2 4" key="2">
    <citation type="journal article" date="2013" name="Nature">
        <title>Insights into bilaterian evolution from three spiralian genomes.</title>
        <authorList>
            <person name="Simakov O."/>
            <person name="Marletaz F."/>
            <person name="Cho S.J."/>
            <person name="Edsinger-Gonzales E."/>
            <person name="Havlak P."/>
            <person name="Hellsten U."/>
            <person name="Kuo D.H."/>
            <person name="Larsson T."/>
            <person name="Lv J."/>
            <person name="Arendt D."/>
            <person name="Savage R."/>
            <person name="Osoegawa K."/>
            <person name="de Jong P."/>
            <person name="Grimwood J."/>
            <person name="Chapman J.A."/>
            <person name="Shapiro H."/>
            <person name="Aerts A."/>
            <person name="Otillar R.P."/>
            <person name="Terry A.Y."/>
            <person name="Boore J.L."/>
            <person name="Grigoriev I.V."/>
            <person name="Lindberg D.R."/>
            <person name="Seaver E.C."/>
            <person name="Weisblat D.A."/>
            <person name="Putnam N.H."/>
            <person name="Rokhsar D.S."/>
        </authorList>
    </citation>
    <scope>NUCLEOTIDE SEQUENCE</scope>
    <source>
        <strain evidence="2 4">I ESC-2004</strain>
    </source>
</reference>
<evidence type="ECO:0000313" key="4">
    <source>
        <dbReference type="Proteomes" id="UP000014760"/>
    </source>
</evidence>
<evidence type="ECO:0000259" key="1">
    <source>
        <dbReference type="Pfam" id="PF00041"/>
    </source>
</evidence>
<proteinExistence type="predicted"/>
<dbReference type="SUPFAM" id="SSF49265">
    <property type="entry name" value="Fibronectin type III"/>
    <property type="match status" value="1"/>
</dbReference>
<dbReference type="EnsemblMetazoa" id="CapteT201656">
    <property type="protein sequence ID" value="CapteP201656"/>
    <property type="gene ID" value="CapteG201656"/>
</dbReference>
<reference evidence="3" key="3">
    <citation type="submission" date="2015-06" db="UniProtKB">
        <authorList>
            <consortium name="EnsemblMetazoa"/>
        </authorList>
    </citation>
    <scope>IDENTIFICATION</scope>
</reference>
<dbReference type="Pfam" id="PF00041">
    <property type="entry name" value="fn3"/>
    <property type="match status" value="1"/>
</dbReference>
<organism evidence="2">
    <name type="scientific">Capitella teleta</name>
    <name type="common">Polychaete worm</name>
    <dbReference type="NCBI Taxonomy" id="283909"/>
    <lineage>
        <taxon>Eukaryota</taxon>
        <taxon>Metazoa</taxon>
        <taxon>Spiralia</taxon>
        <taxon>Lophotrochozoa</taxon>
        <taxon>Annelida</taxon>
        <taxon>Polychaeta</taxon>
        <taxon>Sedentaria</taxon>
        <taxon>Scolecida</taxon>
        <taxon>Capitellidae</taxon>
        <taxon>Capitella</taxon>
    </lineage>
</organism>
<dbReference type="EMBL" id="AMQN01020400">
    <property type="status" value="NOT_ANNOTATED_CDS"/>
    <property type="molecule type" value="Genomic_DNA"/>
</dbReference>
<dbReference type="Gene3D" id="2.60.40.10">
    <property type="entry name" value="Immunoglobulins"/>
    <property type="match status" value="1"/>
</dbReference>
<dbReference type="OrthoDB" id="10252017at2759"/>
<dbReference type="EMBL" id="KB297116">
    <property type="protein sequence ID" value="ELU10965.1"/>
    <property type="molecule type" value="Genomic_DNA"/>
</dbReference>
<protein>
    <recommendedName>
        <fullName evidence="1">Fibronectin type-III domain-containing protein</fullName>
    </recommendedName>
</protein>
<dbReference type="AlphaFoldDB" id="R7V5A2"/>
<feature type="domain" description="Fibronectin type-III" evidence="1">
    <location>
        <begin position="132"/>
        <end position="206"/>
    </location>
</feature>